<dbReference type="EMBL" id="JBHRTQ010000003">
    <property type="protein sequence ID" value="MFC3173283.1"/>
    <property type="molecule type" value="Genomic_DNA"/>
</dbReference>
<evidence type="ECO:0000313" key="2">
    <source>
        <dbReference type="EMBL" id="MFC3173283.1"/>
    </source>
</evidence>
<protein>
    <submittedName>
        <fullName evidence="2">Complex I NDUFA9 subunit family protein</fullName>
    </submittedName>
</protein>
<accession>A0ABV7IKR9</accession>
<dbReference type="PANTHER" id="PTHR12126:SF11">
    <property type="entry name" value="NADH DEHYDROGENASE [UBIQUINONE] 1 ALPHA SUBCOMPLEX SUBUNIT 9, MITOCHONDRIAL"/>
    <property type="match status" value="1"/>
</dbReference>
<dbReference type="InterPro" id="IPR051207">
    <property type="entry name" value="ComplexI_NDUFA9_subunit"/>
</dbReference>
<evidence type="ECO:0000313" key="3">
    <source>
        <dbReference type="Proteomes" id="UP001595604"/>
    </source>
</evidence>
<organism evidence="2 3">
    <name type="scientific">Novosphingobium bradum</name>
    <dbReference type="NCBI Taxonomy" id="1737444"/>
    <lineage>
        <taxon>Bacteria</taxon>
        <taxon>Pseudomonadati</taxon>
        <taxon>Pseudomonadota</taxon>
        <taxon>Alphaproteobacteria</taxon>
        <taxon>Sphingomonadales</taxon>
        <taxon>Sphingomonadaceae</taxon>
        <taxon>Novosphingobium</taxon>
    </lineage>
</organism>
<dbReference type="Proteomes" id="UP001595604">
    <property type="component" value="Unassembled WGS sequence"/>
</dbReference>
<evidence type="ECO:0000259" key="1">
    <source>
        <dbReference type="Pfam" id="PF01370"/>
    </source>
</evidence>
<dbReference type="Pfam" id="PF01370">
    <property type="entry name" value="Epimerase"/>
    <property type="match status" value="1"/>
</dbReference>
<feature type="domain" description="NAD-dependent epimerase/dehydratase" evidence="1">
    <location>
        <begin position="24"/>
        <end position="227"/>
    </location>
</feature>
<comment type="caution">
    <text evidence="2">The sequence shown here is derived from an EMBL/GenBank/DDBJ whole genome shotgun (WGS) entry which is preliminary data.</text>
</comment>
<dbReference type="SUPFAM" id="SSF51735">
    <property type="entry name" value="NAD(P)-binding Rossmann-fold domains"/>
    <property type="match status" value="1"/>
</dbReference>
<keyword evidence="3" id="KW-1185">Reference proteome</keyword>
<proteinExistence type="predicted"/>
<dbReference type="RefSeq" id="WP_379508664.1">
    <property type="nucleotide sequence ID" value="NZ_JBHRTQ010000003.1"/>
</dbReference>
<dbReference type="CDD" id="cd05271">
    <property type="entry name" value="NDUFA9_like_SDR_a"/>
    <property type="match status" value="1"/>
</dbReference>
<gene>
    <name evidence="2" type="ORF">ACFOD9_03345</name>
</gene>
<dbReference type="InterPro" id="IPR001509">
    <property type="entry name" value="Epimerase_deHydtase"/>
</dbReference>
<sequence length="325" mass="34108">MPRFAKETPLPMSRQADPLANKLVLLFGGDGFVGTHVAQELLARGARLRIASRHVERAFRLKPLAALGQVQFVRADITLTQHHAALVAGVDGVVNLVGAFAGDLDRLHVKAPAALAAAAQAAGVGAFVQVSANGADPESRVDYARTKAEGETAVLAAFPRATILRPSVIFGPDDRFVNLFAGLIAHVPVLPVFAPEARLQPVFVDDVAAAVGNALADPARLGGKTYEVVGPEVLTMLGLNEKIAAAQGRKRLFAPLPDAIAGLIAALPGTPISRDQLALLRAGNVSQGLPGLKALGLAARPLSLFLDRWLVRYREHGRFGEKAAG</sequence>
<name>A0ABV7IKR9_9SPHN</name>
<reference evidence="3" key="1">
    <citation type="journal article" date="2019" name="Int. J. Syst. Evol. Microbiol.">
        <title>The Global Catalogue of Microorganisms (GCM) 10K type strain sequencing project: providing services to taxonomists for standard genome sequencing and annotation.</title>
        <authorList>
            <consortium name="The Broad Institute Genomics Platform"/>
            <consortium name="The Broad Institute Genome Sequencing Center for Infectious Disease"/>
            <person name="Wu L."/>
            <person name="Ma J."/>
        </authorList>
    </citation>
    <scope>NUCLEOTIDE SEQUENCE [LARGE SCALE GENOMIC DNA]</scope>
    <source>
        <strain evidence="3">KCTC 42984</strain>
    </source>
</reference>
<dbReference type="InterPro" id="IPR036291">
    <property type="entry name" value="NAD(P)-bd_dom_sf"/>
</dbReference>
<dbReference type="PANTHER" id="PTHR12126">
    <property type="entry name" value="NADH-UBIQUINONE OXIDOREDUCTASE 39 KDA SUBUNIT-RELATED"/>
    <property type="match status" value="1"/>
</dbReference>
<dbReference type="Gene3D" id="3.40.50.720">
    <property type="entry name" value="NAD(P)-binding Rossmann-like Domain"/>
    <property type="match status" value="1"/>
</dbReference>